<dbReference type="EMBL" id="AP027732">
    <property type="protein sequence ID" value="BDZ47767.1"/>
    <property type="molecule type" value="Genomic_DNA"/>
</dbReference>
<evidence type="ECO:0000313" key="3">
    <source>
        <dbReference type="EMBL" id="BDZ52241.1"/>
    </source>
</evidence>
<accession>A0ABM8GHD3</accession>
<protein>
    <submittedName>
        <fullName evidence="2">Uncharacterized protein</fullName>
    </submittedName>
</protein>
<proteinExistence type="predicted"/>
<evidence type="ECO:0000313" key="2">
    <source>
        <dbReference type="EMBL" id="BDZ47767.1"/>
    </source>
</evidence>
<dbReference type="EMBL" id="AP027732">
    <property type="protein sequence ID" value="BDZ52241.1"/>
    <property type="molecule type" value="Genomic_DNA"/>
</dbReference>
<reference evidence="2" key="1">
    <citation type="journal article" date="2014" name="Int. J. Syst. Evol. Microbiol.">
        <title>Complete genome of a new Firmicutes species belonging to the dominant human colonic microbiota ('Ruminococcus bicirculans') reveals two chromosomes and a selective capacity to utilize plant glucans.</title>
        <authorList>
            <consortium name="NISC Comparative Sequencing Program"/>
            <person name="Wegmann U."/>
            <person name="Louis P."/>
            <person name="Goesmann A."/>
            <person name="Henrissat B."/>
            <person name="Duncan S.H."/>
            <person name="Flint H.J."/>
        </authorList>
    </citation>
    <scope>NUCLEOTIDE SEQUENCE</scope>
    <source>
        <strain evidence="2">NBRC 108728</strain>
    </source>
</reference>
<dbReference type="RefSeq" id="WP_286344854.1">
    <property type="nucleotide sequence ID" value="NZ_AP027732.1"/>
</dbReference>
<evidence type="ECO:0000313" key="4">
    <source>
        <dbReference type="Proteomes" id="UP001321486"/>
    </source>
</evidence>
<feature type="compositionally biased region" description="Low complexity" evidence="1">
    <location>
        <begin position="92"/>
        <end position="101"/>
    </location>
</feature>
<evidence type="ECO:0000256" key="1">
    <source>
        <dbReference type="SAM" id="MobiDB-lite"/>
    </source>
</evidence>
<reference evidence="4" key="2">
    <citation type="journal article" date="2019" name="Int. J. Syst. Evol. Microbiol.">
        <title>The Global Catalogue of Microorganisms (GCM) 10K type strain sequencing project: providing services to taxonomists for standard genome sequencing and annotation.</title>
        <authorList>
            <consortium name="The Broad Institute Genomics Platform"/>
            <consortium name="The Broad Institute Genome Sequencing Center for Infectious Disease"/>
            <person name="Wu L."/>
            <person name="Ma J."/>
        </authorList>
    </citation>
    <scope>NUCLEOTIDE SEQUENCE [LARGE SCALE GENOMIC DNA]</scope>
    <source>
        <strain evidence="4">NBRC 108728</strain>
    </source>
</reference>
<keyword evidence="4" id="KW-1185">Reference proteome</keyword>
<name>A0ABM8GHD3_9MICO</name>
<gene>
    <name evidence="2" type="ORF">GCM10025867_00080</name>
    <name evidence="3" type="ORF">GCM10025867_44820</name>
</gene>
<organism evidence="2 4">
    <name type="scientific">Frondihabitans sucicola</name>
    <dbReference type="NCBI Taxonomy" id="1268041"/>
    <lineage>
        <taxon>Bacteria</taxon>
        <taxon>Bacillati</taxon>
        <taxon>Actinomycetota</taxon>
        <taxon>Actinomycetes</taxon>
        <taxon>Micrococcales</taxon>
        <taxon>Microbacteriaceae</taxon>
        <taxon>Frondihabitans</taxon>
    </lineage>
</organism>
<dbReference type="Proteomes" id="UP001321486">
    <property type="component" value="Chromosome"/>
</dbReference>
<feature type="compositionally biased region" description="Acidic residues" evidence="1">
    <location>
        <begin position="43"/>
        <end position="69"/>
    </location>
</feature>
<sequence length="114" mass="11795">MAALFFVIGAVIVTIIASLIFARVPGRSGAVTRSDAAGVDGVDGGEDEAEVEAETEAEEADVADDDDADELRADDLARDDLARDEADAQVSADAEAGRAAAPDSRRRNSPHSPL</sequence>
<feature type="compositionally biased region" description="Basic and acidic residues" evidence="1">
    <location>
        <begin position="70"/>
        <end position="86"/>
    </location>
</feature>
<feature type="region of interest" description="Disordered" evidence="1">
    <location>
        <begin position="26"/>
        <end position="114"/>
    </location>
</feature>
<reference evidence="2" key="3">
    <citation type="submission" date="2023-02" db="EMBL/GenBank/DDBJ databases">
        <authorList>
            <person name="Sun Q."/>
            <person name="Mori K."/>
        </authorList>
    </citation>
    <scope>NUCLEOTIDE SEQUENCE</scope>
    <source>
        <strain evidence="2">NBRC 108728</strain>
    </source>
</reference>